<dbReference type="InterPro" id="IPR015256">
    <property type="entry name" value="eIF2g_C"/>
</dbReference>
<evidence type="ECO:0000256" key="9">
    <source>
        <dbReference type="ARBA" id="ARBA00048107"/>
    </source>
</evidence>
<dbReference type="GO" id="GO:0003924">
    <property type="term" value="F:GTPase activity"/>
    <property type="evidence" value="ECO:0007669"/>
    <property type="project" value="InterPro"/>
</dbReference>
<dbReference type="KEGG" id="flt:Sv326_0709"/>
<dbReference type="AlphaFoldDB" id="A0A7D6BV08"/>
<dbReference type="InterPro" id="IPR009001">
    <property type="entry name" value="Transl_elong_EF1A/Init_IF2_C"/>
</dbReference>
<dbReference type="PANTHER" id="PTHR42854:SF3">
    <property type="entry name" value="EUKARYOTIC TRANSLATION INITIATION FACTOR 2 SUBUNIT 3-RELATED"/>
    <property type="match status" value="1"/>
</dbReference>
<evidence type="ECO:0000256" key="2">
    <source>
        <dbReference type="ARBA" id="ARBA00022540"/>
    </source>
</evidence>
<organism evidence="11 12">
    <name type="scientific">Fermentimicrarchaeum limneticum</name>
    <dbReference type="NCBI Taxonomy" id="2795018"/>
    <lineage>
        <taxon>Archaea</taxon>
        <taxon>Candidatus Micrarchaeota</taxon>
        <taxon>Candidatus Fermentimicrarchaeales</taxon>
        <taxon>Candidatus Fermentimicrarchaeaceae</taxon>
        <taxon>Candidatus Fermentimicrarchaeum</taxon>
    </lineage>
</organism>
<dbReference type="SUPFAM" id="SSF50465">
    <property type="entry name" value="EF-Tu/eEF-1alpha/eIF2-gamma C-terminal domain"/>
    <property type="match status" value="1"/>
</dbReference>
<evidence type="ECO:0000256" key="7">
    <source>
        <dbReference type="ARBA" id="ARBA00022917"/>
    </source>
</evidence>
<dbReference type="InterPro" id="IPR004161">
    <property type="entry name" value="EFTu-like_2"/>
</dbReference>
<feature type="domain" description="Tr-type G" evidence="10">
    <location>
        <begin position="3"/>
        <end position="200"/>
    </location>
</feature>
<dbReference type="GO" id="GO:0005829">
    <property type="term" value="C:cytosol"/>
    <property type="evidence" value="ECO:0007669"/>
    <property type="project" value="TreeGrafter"/>
</dbReference>
<dbReference type="FunFam" id="3.40.50.300:FF:000065">
    <property type="entry name" value="Eukaryotic translation initiation factor 2 subunit gamma"/>
    <property type="match status" value="1"/>
</dbReference>
<sequence length="402" mass="43576">MGQAEVNIGLLGHVEHGKTSVVRCLTGVWTLVHSEEKKRGITIRLGYADATFRKCPQCPEPEDFTVEEKCPKCGTATEVLRKVSFLDAPGHETLMATAIAASSIIDGAILVIAANEQCPQPQTLEHLMILDILGVRNIVVVQNKIDLVDKAKAKANYEQIKSFVKGTIAENAPIVPFVANYCLNMDVLIGEIQKHIPTPERNLNAVPRMYIARSFDVNKPGTGIEKLVGGVVGGSLIQGELKCGDEIEIRPGSPKGEKDRERYEPVVSKVVALNAGRDRLDRAIPGGLVAVGTSLDPSLTKADTLVGNILGKVGALPDATDILEMGFHLLQRPDMENPPFKLNEPLVLGVGTSTSVGFVEKIKKNLMTVKLKRPVCAESKTKIAISRRIGQRWRLCGFGVLQ</sequence>
<dbReference type="GO" id="GO:0000049">
    <property type="term" value="F:tRNA binding"/>
    <property type="evidence" value="ECO:0007669"/>
    <property type="project" value="InterPro"/>
</dbReference>
<dbReference type="NCBIfam" id="TIGR03680">
    <property type="entry name" value="eif2g_arch"/>
    <property type="match status" value="1"/>
</dbReference>
<dbReference type="GO" id="GO:0003743">
    <property type="term" value="F:translation initiation factor activity"/>
    <property type="evidence" value="ECO:0007669"/>
    <property type="project" value="UniProtKB-KW"/>
</dbReference>
<dbReference type="FunFam" id="2.40.30.10:FF:000009">
    <property type="entry name" value="Eukaryotic translation initiation factor 2 subunit gamma"/>
    <property type="match status" value="1"/>
</dbReference>
<evidence type="ECO:0000256" key="4">
    <source>
        <dbReference type="ARBA" id="ARBA00022741"/>
    </source>
</evidence>
<proteinExistence type="predicted"/>
<dbReference type="EMBL" id="CP058998">
    <property type="protein sequence ID" value="QLJ52884.1"/>
    <property type="molecule type" value="Genomic_DNA"/>
</dbReference>
<keyword evidence="6" id="KW-0460">Magnesium</keyword>
<accession>A0A7D6BV08</accession>
<dbReference type="EC" id="3.6.5.3" evidence="1"/>
<dbReference type="SUPFAM" id="SSF52540">
    <property type="entry name" value="P-loop containing nucleoside triphosphate hydrolases"/>
    <property type="match status" value="1"/>
</dbReference>
<dbReference type="InterPro" id="IPR050543">
    <property type="entry name" value="eIF2G"/>
</dbReference>
<evidence type="ECO:0000259" key="10">
    <source>
        <dbReference type="PROSITE" id="PS51722"/>
    </source>
</evidence>
<dbReference type="InterPro" id="IPR044127">
    <property type="entry name" value="eIF2g_dom_2"/>
</dbReference>
<dbReference type="Pfam" id="PF03144">
    <property type="entry name" value="GTP_EFTU_D2"/>
    <property type="match status" value="1"/>
</dbReference>
<keyword evidence="8" id="KW-0342">GTP-binding</keyword>
<protein>
    <recommendedName>
        <fullName evidence="1">protein-synthesizing GTPase</fullName>
        <ecNumber evidence="1">3.6.5.3</ecNumber>
    </recommendedName>
</protein>
<evidence type="ECO:0000256" key="1">
    <source>
        <dbReference type="ARBA" id="ARBA00011986"/>
    </source>
</evidence>
<keyword evidence="5" id="KW-0378">Hydrolase</keyword>
<keyword evidence="2 11" id="KW-0396">Initiation factor</keyword>
<dbReference type="PANTHER" id="PTHR42854">
    <property type="entry name" value="EUKARYOTIC TRANSLATION INITIATION FACTOR 2 SUBUNIT 3 FAMILY MEMBER"/>
    <property type="match status" value="1"/>
</dbReference>
<dbReference type="Gene3D" id="3.40.50.300">
    <property type="entry name" value="P-loop containing nucleotide triphosphate hydrolases"/>
    <property type="match status" value="1"/>
</dbReference>
<keyword evidence="4" id="KW-0547">Nucleotide-binding</keyword>
<name>A0A7D6BV08_FERL1</name>
<dbReference type="InterPro" id="IPR009000">
    <property type="entry name" value="Transl_B-barrel_sf"/>
</dbReference>
<evidence type="ECO:0000256" key="5">
    <source>
        <dbReference type="ARBA" id="ARBA00022801"/>
    </source>
</evidence>
<dbReference type="InterPro" id="IPR000795">
    <property type="entry name" value="T_Tr_GTP-bd_dom"/>
</dbReference>
<dbReference type="CDD" id="cd01888">
    <property type="entry name" value="eIF2_gamma"/>
    <property type="match status" value="1"/>
</dbReference>
<evidence type="ECO:0000313" key="12">
    <source>
        <dbReference type="Proteomes" id="UP000510821"/>
    </source>
</evidence>
<dbReference type="InterPro" id="IPR027417">
    <property type="entry name" value="P-loop_NTPase"/>
</dbReference>
<dbReference type="Pfam" id="PF00009">
    <property type="entry name" value="GTP_EFTU"/>
    <property type="match status" value="1"/>
</dbReference>
<dbReference type="PRINTS" id="PR00315">
    <property type="entry name" value="ELONGATNFCT"/>
</dbReference>
<dbReference type="Pfam" id="PF09173">
    <property type="entry name" value="eIF2_C"/>
    <property type="match status" value="1"/>
</dbReference>
<evidence type="ECO:0000256" key="8">
    <source>
        <dbReference type="ARBA" id="ARBA00023134"/>
    </source>
</evidence>
<keyword evidence="7" id="KW-0648">Protein biosynthesis</keyword>
<dbReference type="Proteomes" id="UP000510821">
    <property type="component" value="Chromosome"/>
</dbReference>
<evidence type="ECO:0000313" key="11">
    <source>
        <dbReference type="EMBL" id="QLJ52884.1"/>
    </source>
</evidence>
<dbReference type="Gene3D" id="2.40.30.10">
    <property type="entry name" value="Translation factors"/>
    <property type="match status" value="2"/>
</dbReference>
<gene>
    <name evidence="11" type="ORF">Sv326_0709</name>
</gene>
<reference evidence="12" key="1">
    <citation type="submission" date="2020-07" db="EMBL/GenBank/DDBJ databases">
        <title>Metabolic diversity and evolutionary history of the archaeal phylum ###Micrarchaeota### uncovered from a freshwater lake metagenome.</title>
        <authorList>
            <person name="Kadnikov V.V."/>
            <person name="Savvichev A.S."/>
            <person name="Mardanov A.V."/>
            <person name="Beletsky A.V."/>
            <person name="Chupakov A.V."/>
            <person name="Kokryatskaya N.M."/>
            <person name="Pimenov N.V."/>
            <person name="Ravin N.V."/>
        </authorList>
    </citation>
    <scope>NUCLEOTIDE SEQUENCE [LARGE SCALE GENOMIC DNA]</scope>
</reference>
<keyword evidence="3" id="KW-0479">Metal-binding</keyword>
<dbReference type="GO" id="GO:0046872">
    <property type="term" value="F:metal ion binding"/>
    <property type="evidence" value="ECO:0007669"/>
    <property type="project" value="UniProtKB-KW"/>
</dbReference>
<dbReference type="GO" id="GO:0005525">
    <property type="term" value="F:GTP binding"/>
    <property type="evidence" value="ECO:0007669"/>
    <property type="project" value="UniProtKB-KW"/>
</dbReference>
<evidence type="ECO:0000256" key="3">
    <source>
        <dbReference type="ARBA" id="ARBA00022723"/>
    </source>
</evidence>
<comment type="catalytic activity">
    <reaction evidence="9">
        <text>GTP + H2O = GDP + phosphate + H(+)</text>
        <dbReference type="Rhea" id="RHEA:19669"/>
        <dbReference type="ChEBI" id="CHEBI:15377"/>
        <dbReference type="ChEBI" id="CHEBI:15378"/>
        <dbReference type="ChEBI" id="CHEBI:37565"/>
        <dbReference type="ChEBI" id="CHEBI:43474"/>
        <dbReference type="ChEBI" id="CHEBI:58189"/>
        <dbReference type="EC" id="3.6.5.3"/>
    </reaction>
</comment>
<dbReference type="InterPro" id="IPR044128">
    <property type="entry name" value="eIF2g_GTP-bd"/>
</dbReference>
<dbReference type="CDD" id="cd03688">
    <property type="entry name" value="eIF2_gamma_II"/>
    <property type="match status" value="1"/>
</dbReference>
<evidence type="ECO:0000256" key="6">
    <source>
        <dbReference type="ARBA" id="ARBA00022842"/>
    </source>
</evidence>
<dbReference type="SUPFAM" id="SSF50447">
    <property type="entry name" value="Translation proteins"/>
    <property type="match status" value="1"/>
</dbReference>
<dbReference type="InterPro" id="IPR022424">
    <property type="entry name" value="TIF2_gsu"/>
</dbReference>
<dbReference type="PROSITE" id="PS51722">
    <property type="entry name" value="G_TR_2"/>
    <property type="match status" value="1"/>
</dbReference>
<dbReference type="NCBIfam" id="NF003077">
    <property type="entry name" value="PRK04000.1"/>
    <property type="match status" value="1"/>
</dbReference>
<dbReference type="GO" id="GO:0001731">
    <property type="term" value="P:formation of translation preinitiation complex"/>
    <property type="evidence" value="ECO:0007669"/>
    <property type="project" value="TreeGrafter"/>
</dbReference>